<gene>
    <name evidence="2" type="ORF">H5410_060724</name>
</gene>
<dbReference type="AlphaFoldDB" id="A0A9J5W7F8"/>
<dbReference type="PANTHER" id="PTHR31639">
    <property type="entry name" value="F-BOX PROTEIN-LIKE"/>
    <property type="match status" value="1"/>
</dbReference>
<feature type="domain" description="F-box" evidence="1">
    <location>
        <begin position="34"/>
        <end position="87"/>
    </location>
</feature>
<organism evidence="2 3">
    <name type="scientific">Solanum commersonii</name>
    <name type="common">Commerson's wild potato</name>
    <name type="synonym">Commerson's nightshade</name>
    <dbReference type="NCBI Taxonomy" id="4109"/>
    <lineage>
        <taxon>Eukaryota</taxon>
        <taxon>Viridiplantae</taxon>
        <taxon>Streptophyta</taxon>
        <taxon>Embryophyta</taxon>
        <taxon>Tracheophyta</taxon>
        <taxon>Spermatophyta</taxon>
        <taxon>Magnoliopsida</taxon>
        <taxon>eudicotyledons</taxon>
        <taxon>Gunneridae</taxon>
        <taxon>Pentapetalae</taxon>
        <taxon>asterids</taxon>
        <taxon>lamiids</taxon>
        <taxon>Solanales</taxon>
        <taxon>Solanaceae</taxon>
        <taxon>Solanoideae</taxon>
        <taxon>Solaneae</taxon>
        <taxon>Solanum</taxon>
    </lineage>
</organism>
<evidence type="ECO:0000313" key="3">
    <source>
        <dbReference type="Proteomes" id="UP000824120"/>
    </source>
</evidence>
<evidence type="ECO:0000313" key="2">
    <source>
        <dbReference type="EMBL" id="KAG5570958.1"/>
    </source>
</evidence>
<accession>A0A9J5W7F8</accession>
<proteinExistence type="predicted"/>
<dbReference type="PANTHER" id="PTHR31639:SF217">
    <property type="entry name" value="F-BOX DOMAIN-CONTAINING PROTEIN"/>
    <property type="match status" value="1"/>
</dbReference>
<dbReference type="EMBL" id="JACXVP010000012">
    <property type="protein sequence ID" value="KAG5570958.1"/>
    <property type="molecule type" value="Genomic_DNA"/>
</dbReference>
<dbReference type="SUPFAM" id="SSF81383">
    <property type="entry name" value="F-box domain"/>
    <property type="match status" value="1"/>
</dbReference>
<protein>
    <recommendedName>
        <fullName evidence="1">F-box domain-containing protein</fullName>
    </recommendedName>
</protein>
<dbReference type="InterPro" id="IPR001810">
    <property type="entry name" value="F-box_dom"/>
</dbReference>
<sequence>MSNQDQFSGTSENLFIENLPQKKYQNIEIECEDIDRISKLPYALIVQILSLLSITDTFRTSTLSKDRQYFWTFINNVVYDTEEYGRLDSSAVHKFISFTDNVLPILSHLNWLEVYVNKKVKHICLNIRYIIVYPSGNDQSYSFLEVLRSSSSMKKLKCNNCII</sequence>
<dbReference type="Proteomes" id="UP000824120">
    <property type="component" value="Chromosome 12"/>
</dbReference>
<evidence type="ECO:0000259" key="1">
    <source>
        <dbReference type="PROSITE" id="PS50181"/>
    </source>
</evidence>
<reference evidence="2 3" key="1">
    <citation type="submission" date="2020-09" db="EMBL/GenBank/DDBJ databases">
        <title>De no assembly of potato wild relative species, Solanum commersonii.</title>
        <authorList>
            <person name="Cho K."/>
        </authorList>
    </citation>
    <scope>NUCLEOTIDE SEQUENCE [LARGE SCALE GENOMIC DNA]</scope>
    <source>
        <strain evidence="2">LZ3.2</strain>
        <tissue evidence="2">Leaf</tissue>
    </source>
</reference>
<dbReference type="InterPro" id="IPR036047">
    <property type="entry name" value="F-box-like_dom_sf"/>
</dbReference>
<dbReference type="OrthoDB" id="612216at2759"/>
<dbReference type="PROSITE" id="PS50181">
    <property type="entry name" value="FBOX"/>
    <property type="match status" value="1"/>
</dbReference>
<comment type="caution">
    <text evidence="2">The sequence shown here is derived from an EMBL/GenBank/DDBJ whole genome shotgun (WGS) entry which is preliminary data.</text>
</comment>
<keyword evidence="3" id="KW-1185">Reference proteome</keyword>
<name>A0A9J5W7F8_SOLCO</name>